<sequence length="460" mass="53257">MAGVLAGTAMEVEFDIREDEPWYDQRDLHQDLQLAAELGKTLLDRNTELEESLQQMYNTNQEQLQEIEYLAKQLDLLRQSNDQHAKVYEQLDVAVRDLEENNKKLVSENRAGHQKIRSLTEMIESLQAQVEDLQRQVEELKKAGRRCRSRERFEQSRSLHSISCLKELYDLRQYFVYDHVFAEKIASLPSQPSPLEDENEVLKKTLKLLKTQLGLERKKRETIEEEYSIMVGENSELEQRLCDSEIYRARAKELESEVTEMRQICKSENMFMSAIENLVPESFVPFREPLENECNIVSSEEVGITELDKEIIKRSEQFLGSITAEEIVNVHEETCARRAEAVKQRGISLLNEVDAQYSALKVKYEELLKRCQIGEDSLSHKAVQTSRWTSKDCLAGTSQPDGLTASSHESRAVLVGSPFNTQPEYKDLFKQIFNCINKTKEEIREQRKKINYLSPQPSVP</sequence>
<organism evidence="4 5">
    <name type="scientific">Pleurodeles waltl</name>
    <name type="common">Iberian ribbed newt</name>
    <dbReference type="NCBI Taxonomy" id="8319"/>
    <lineage>
        <taxon>Eukaryota</taxon>
        <taxon>Metazoa</taxon>
        <taxon>Chordata</taxon>
        <taxon>Craniata</taxon>
        <taxon>Vertebrata</taxon>
        <taxon>Euteleostomi</taxon>
        <taxon>Amphibia</taxon>
        <taxon>Batrachia</taxon>
        <taxon>Caudata</taxon>
        <taxon>Salamandroidea</taxon>
        <taxon>Salamandridae</taxon>
        <taxon>Pleurodelinae</taxon>
        <taxon>Pleurodeles</taxon>
    </lineage>
</organism>
<proteinExistence type="inferred from homology"/>
<dbReference type="PANTHER" id="PTHR19232">
    <property type="entry name" value="CENTROCORTIN FAMILY MEMBER"/>
    <property type="match status" value="1"/>
</dbReference>
<evidence type="ECO:0008006" key="6">
    <source>
        <dbReference type="Google" id="ProtNLM"/>
    </source>
</evidence>
<feature type="coiled-coil region" evidence="3">
    <location>
        <begin position="206"/>
        <end position="264"/>
    </location>
</feature>
<evidence type="ECO:0000313" key="4">
    <source>
        <dbReference type="EMBL" id="KAJ1097193.1"/>
    </source>
</evidence>
<keyword evidence="5" id="KW-1185">Reference proteome</keyword>
<evidence type="ECO:0000256" key="1">
    <source>
        <dbReference type="ARBA" id="ARBA00009019"/>
    </source>
</evidence>
<evidence type="ECO:0000256" key="2">
    <source>
        <dbReference type="ARBA" id="ARBA00023054"/>
    </source>
</evidence>
<dbReference type="EMBL" id="JANPWB010000014">
    <property type="protein sequence ID" value="KAJ1097193.1"/>
    <property type="molecule type" value="Genomic_DNA"/>
</dbReference>
<keyword evidence="2 3" id="KW-0175">Coiled coil</keyword>
<dbReference type="Gene3D" id="1.10.287.950">
    <property type="entry name" value="Methyl-accepting chemotaxis protein"/>
    <property type="match status" value="1"/>
</dbReference>
<gene>
    <name evidence="4" type="ORF">NDU88_002319</name>
</gene>
<comment type="similarity">
    <text evidence="1">Belongs to the CDR2 family.</text>
</comment>
<accession>A0AAV7M1U2</accession>
<evidence type="ECO:0000313" key="5">
    <source>
        <dbReference type="Proteomes" id="UP001066276"/>
    </source>
</evidence>
<dbReference type="PANTHER" id="PTHR19232:SF1">
    <property type="entry name" value="CEREBELLAR DEGENERATION-RELATED PROTEIN 2"/>
    <property type="match status" value="1"/>
</dbReference>
<feature type="coiled-coil region" evidence="3">
    <location>
        <begin position="46"/>
        <end position="150"/>
    </location>
</feature>
<dbReference type="InterPro" id="IPR026079">
    <property type="entry name" value="CDR2"/>
</dbReference>
<evidence type="ECO:0000256" key="3">
    <source>
        <dbReference type="SAM" id="Coils"/>
    </source>
</evidence>
<comment type="caution">
    <text evidence="4">The sequence shown here is derived from an EMBL/GenBank/DDBJ whole genome shotgun (WGS) entry which is preliminary data.</text>
</comment>
<name>A0AAV7M1U2_PLEWA</name>
<dbReference type="Proteomes" id="UP001066276">
    <property type="component" value="Chromosome 10"/>
</dbReference>
<reference evidence="4" key="1">
    <citation type="journal article" date="2022" name="bioRxiv">
        <title>Sequencing and chromosome-scale assembly of the giantPleurodeles waltlgenome.</title>
        <authorList>
            <person name="Brown T."/>
            <person name="Elewa A."/>
            <person name="Iarovenko S."/>
            <person name="Subramanian E."/>
            <person name="Araus A.J."/>
            <person name="Petzold A."/>
            <person name="Susuki M."/>
            <person name="Suzuki K.-i.T."/>
            <person name="Hayashi T."/>
            <person name="Toyoda A."/>
            <person name="Oliveira C."/>
            <person name="Osipova E."/>
            <person name="Leigh N.D."/>
            <person name="Simon A."/>
            <person name="Yun M.H."/>
        </authorList>
    </citation>
    <scope>NUCLEOTIDE SEQUENCE</scope>
    <source>
        <strain evidence="4">20211129_DDA</strain>
        <tissue evidence="4">Liver</tissue>
    </source>
</reference>
<protein>
    <recommendedName>
        <fullName evidence="6">Cerebellar degeneration-related protein 2</fullName>
    </recommendedName>
</protein>
<dbReference type="AlphaFoldDB" id="A0AAV7M1U2"/>